<gene>
    <name evidence="5" type="ORF">HPB48_002068</name>
</gene>
<dbReference type="Gene3D" id="2.60.120.1540">
    <property type="match status" value="1"/>
</dbReference>
<evidence type="ECO:0000256" key="2">
    <source>
        <dbReference type="ARBA" id="ARBA00022525"/>
    </source>
</evidence>
<accession>A0A9J6FG57</accession>
<reference evidence="5 6" key="1">
    <citation type="journal article" date="2020" name="Cell">
        <title>Large-Scale Comparative Analyses of Tick Genomes Elucidate Their Genetic Diversity and Vector Capacities.</title>
        <authorList>
            <consortium name="Tick Genome and Microbiome Consortium (TIGMIC)"/>
            <person name="Jia N."/>
            <person name="Wang J."/>
            <person name="Shi W."/>
            <person name="Du L."/>
            <person name="Sun Y."/>
            <person name="Zhan W."/>
            <person name="Jiang J.F."/>
            <person name="Wang Q."/>
            <person name="Zhang B."/>
            <person name="Ji P."/>
            <person name="Bell-Sakyi L."/>
            <person name="Cui X.M."/>
            <person name="Yuan T.T."/>
            <person name="Jiang B.G."/>
            <person name="Yang W.F."/>
            <person name="Lam T.T."/>
            <person name="Chang Q.C."/>
            <person name="Ding S.J."/>
            <person name="Wang X.J."/>
            <person name="Zhu J.G."/>
            <person name="Ruan X.D."/>
            <person name="Zhao L."/>
            <person name="Wei J.T."/>
            <person name="Ye R.Z."/>
            <person name="Que T.C."/>
            <person name="Du C.H."/>
            <person name="Zhou Y.H."/>
            <person name="Cheng J.X."/>
            <person name="Dai P.F."/>
            <person name="Guo W.B."/>
            <person name="Han X.H."/>
            <person name="Huang E.J."/>
            <person name="Li L.F."/>
            <person name="Wei W."/>
            <person name="Gao Y.C."/>
            <person name="Liu J.Z."/>
            <person name="Shao H.Z."/>
            <person name="Wang X."/>
            <person name="Wang C.C."/>
            <person name="Yang T.C."/>
            <person name="Huo Q.B."/>
            <person name="Li W."/>
            <person name="Chen H.Y."/>
            <person name="Chen S.E."/>
            <person name="Zhou L.G."/>
            <person name="Ni X.B."/>
            <person name="Tian J.H."/>
            <person name="Sheng Y."/>
            <person name="Liu T."/>
            <person name="Pan Y.S."/>
            <person name="Xia L.Y."/>
            <person name="Li J."/>
            <person name="Zhao F."/>
            <person name="Cao W.C."/>
        </authorList>
    </citation>
    <scope>NUCLEOTIDE SEQUENCE [LARGE SCALE GENOMIC DNA]</scope>
    <source>
        <strain evidence="5">HaeL-2018</strain>
    </source>
</reference>
<sequence>MSPGVFFPFVVRRGDCPPFAQVLSKGRVQLAKRLTDDRVIERSIEFTVTPEMTPTFRIVVFARLGGRLVADSVHVNAEPACTASSNPRSALRQARECSRANNQSFAVEEYQDKTLRKCCSKGQMRDPFLRTCDDRVSILREYVEGGSTDISQDCVDAFARCCYDAEGPPTDFLDLFRENGITEWKFSMPASITTWAVSAVSVSPRGGVCVVTPMEIVSSKKFFVEVNLPYSVVKKEQIEIPVTVYNYGRESVQAKVALIGTANICSGSKLGKPSLVRSLDIPAGRGRTATFPVVPLASGEQEIQVVAKSRLGTDGVKVKLNVENPGVERQRHFTVPLDPASTKGQSKRDIRQDYTVMYSENGTQLLNIRRPSPDFLVEHSQHCEIDIVGDAVGAALETAVKDPGRAIIQPGDCGEQTMAKWAPALYAYDYMKAANRIKADDEDRVLQYIREGNPIRSIFV</sequence>
<dbReference type="Gene3D" id="2.20.130.20">
    <property type="match status" value="1"/>
</dbReference>
<evidence type="ECO:0000259" key="4">
    <source>
        <dbReference type="PROSITE" id="PS01178"/>
    </source>
</evidence>
<dbReference type="InterPro" id="IPR001599">
    <property type="entry name" value="Macroglobln_a2"/>
</dbReference>
<feature type="domain" description="Anaphylatoxin-like" evidence="4">
    <location>
        <begin position="118"/>
        <end position="162"/>
    </location>
</feature>
<dbReference type="Gene3D" id="1.20.91.20">
    <property type="entry name" value="Anaphylotoxins (complement system)"/>
    <property type="match status" value="1"/>
</dbReference>
<evidence type="ECO:0000313" key="5">
    <source>
        <dbReference type="EMBL" id="KAH9362090.1"/>
    </source>
</evidence>
<dbReference type="PROSITE" id="PS01178">
    <property type="entry name" value="ANAPHYLATOXIN_2"/>
    <property type="match status" value="1"/>
</dbReference>
<dbReference type="Proteomes" id="UP000821853">
    <property type="component" value="Chromosome 1"/>
</dbReference>
<dbReference type="InterPro" id="IPR008930">
    <property type="entry name" value="Terpenoid_cyclase/PrenylTrfase"/>
</dbReference>
<dbReference type="InterPro" id="IPR047565">
    <property type="entry name" value="Alpha-macroglob_thiol-ester_cl"/>
</dbReference>
<dbReference type="Gene3D" id="1.50.10.20">
    <property type="match status" value="1"/>
</dbReference>
<dbReference type="GO" id="GO:0005615">
    <property type="term" value="C:extracellular space"/>
    <property type="evidence" value="ECO:0007669"/>
    <property type="project" value="InterPro"/>
</dbReference>
<keyword evidence="2" id="KW-0964">Secreted</keyword>
<keyword evidence="6" id="KW-1185">Reference proteome</keyword>
<dbReference type="InterPro" id="IPR011625">
    <property type="entry name" value="A2M_N_BRD"/>
</dbReference>
<keyword evidence="3" id="KW-1015">Disulfide bond</keyword>
<proteinExistence type="predicted"/>
<comment type="caution">
    <text evidence="5">The sequence shown here is derived from an EMBL/GenBank/DDBJ whole genome shotgun (WGS) entry which is preliminary data.</text>
</comment>
<dbReference type="Pfam" id="PF07703">
    <property type="entry name" value="A2M_BRD"/>
    <property type="match status" value="1"/>
</dbReference>
<dbReference type="InterPro" id="IPR011626">
    <property type="entry name" value="Alpha-macroglobulin_TED"/>
</dbReference>
<dbReference type="Pfam" id="PF01821">
    <property type="entry name" value="ANATO"/>
    <property type="match status" value="1"/>
</dbReference>
<dbReference type="VEuPathDB" id="VectorBase:HLOH_046920"/>
<dbReference type="PANTHER" id="PTHR11412:SF166">
    <property type="entry name" value="NTR DOMAIN-CONTAINING PROTEIN"/>
    <property type="match status" value="1"/>
</dbReference>
<dbReference type="Pfam" id="PF07678">
    <property type="entry name" value="TED_complement"/>
    <property type="match status" value="1"/>
</dbReference>
<protein>
    <recommendedName>
        <fullName evidence="4">Anaphylatoxin-like domain-containing protein</fullName>
    </recommendedName>
</protein>
<name>A0A9J6FG57_HAELO</name>
<dbReference type="PANTHER" id="PTHR11412">
    <property type="entry name" value="MACROGLOBULIN / COMPLEMENT"/>
    <property type="match status" value="1"/>
</dbReference>
<dbReference type="SUPFAM" id="SSF47686">
    <property type="entry name" value="Anaphylotoxins (complement system)"/>
    <property type="match status" value="1"/>
</dbReference>
<evidence type="ECO:0000256" key="3">
    <source>
        <dbReference type="ARBA" id="ARBA00023157"/>
    </source>
</evidence>
<dbReference type="CDD" id="cd00017">
    <property type="entry name" value="ANATO"/>
    <property type="match status" value="1"/>
</dbReference>
<dbReference type="InterPro" id="IPR000020">
    <property type="entry name" value="Anaphylatoxin/fibulin"/>
</dbReference>
<dbReference type="SUPFAM" id="SSF48239">
    <property type="entry name" value="Terpenoid cyclases/Protein prenyltransferases"/>
    <property type="match status" value="1"/>
</dbReference>
<dbReference type="SMART" id="SM01419">
    <property type="entry name" value="Thiol-ester_cl"/>
    <property type="match status" value="1"/>
</dbReference>
<dbReference type="InterPro" id="IPR018081">
    <property type="entry name" value="Anaphylatoxin_comp_syst"/>
</dbReference>
<dbReference type="InterPro" id="IPR013783">
    <property type="entry name" value="Ig-like_fold"/>
</dbReference>
<dbReference type="Pfam" id="PF00207">
    <property type="entry name" value="A2M"/>
    <property type="match status" value="1"/>
</dbReference>
<evidence type="ECO:0000256" key="1">
    <source>
        <dbReference type="ARBA" id="ARBA00004613"/>
    </source>
</evidence>
<dbReference type="SMART" id="SM01360">
    <property type="entry name" value="A2M"/>
    <property type="match status" value="1"/>
</dbReference>
<dbReference type="Gene3D" id="2.60.40.1930">
    <property type="match status" value="1"/>
</dbReference>
<dbReference type="Gene3D" id="2.60.40.10">
    <property type="entry name" value="Immunoglobulins"/>
    <property type="match status" value="1"/>
</dbReference>
<dbReference type="InterPro" id="IPR050473">
    <property type="entry name" value="A2M/Complement_sys"/>
</dbReference>
<dbReference type="OrthoDB" id="6359008at2759"/>
<evidence type="ECO:0000313" key="6">
    <source>
        <dbReference type="Proteomes" id="UP000821853"/>
    </source>
</evidence>
<dbReference type="AlphaFoldDB" id="A0A9J6FG57"/>
<dbReference type="GO" id="GO:0004866">
    <property type="term" value="F:endopeptidase inhibitor activity"/>
    <property type="evidence" value="ECO:0007669"/>
    <property type="project" value="InterPro"/>
</dbReference>
<organism evidence="5 6">
    <name type="scientific">Haemaphysalis longicornis</name>
    <name type="common">Bush tick</name>
    <dbReference type="NCBI Taxonomy" id="44386"/>
    <lineage>
        <taxon>Eukaryota</taxon>
        <taxon>Metazoa</taxon>
        <taxon>Ecdysozoa</taxon>
        <taxon>Arthropoda</taxon>
        <taxon>Chelicerata</taxon>
        <taxon>Arachnida</taxon>
        <taxon>Acari</taxon>
        <taxon>Parasitiformes</taxon>
        <taxon>Ixodida</taxon>
        <taxon>Ixodoidea</taxon>
        <taxon>Ixodidae</taxon>
        <taxon>Haemaphysalinae</taxon>
        <taxon>Haemaphysalis</taxon>
    </lineage>
</organism>
<comment type="subcellular location">
    <subcellularLocation>
        <location evidence="1">Secreted</location>
    </subcellularLocation>
</comment>
<dbReference type="EMBL" id="JABSTR010000001">
    <property type="protein sequence ID" value="KAH9362090.1"/>
    <property type="molecule type" value="Genomic_DNA"/>
</dbReference>